<dbReference type="Gene3D" id="1.10.287.950">
    <property type="entry name" value="Methyl-accepting chemotaxis protein"/>
    <property type="match status" value="1"/>
</dbReference>
<evidence type="ECO:0000256" key="5">
    <source>
        <dbReference type="ARBA" id="ARBA00022989"/>
    </source>
</evidence>
<keyword evidence="10" id="KW-0175">Coiled coil</keyword>
<evidence type="ECO:0000256" key="9">
    <source>
        <dbReference type="PROSITE-ProRule" id="PRU00284"/>
    </source>
</evidence>
<dbReference type="InterPro" id="IPR033479">
    <property type="entry name" value="dCache_1"/>
</dbReference>
<evidence type="ECO:0000256" key="7">
    <source>
        <dbReference type="ARBA" id="ARBA00023224"/>
    </source>
</evidence>
<evidence type="ECO:0000259" key="12">
    <source>
        <dbReference type="PROSITE" id="PS50111"/>
    </source>
</evidence>
<dbReference type="InterPro" id="IPR029151">
    <property type="entry name" value="Sensor-like_sf"/>
</dbReference>
<dbReference type="PROSITE" id="PS50111">
    <property type="entry name" value="CHEMOTAXIS_TRANSDUC_2"/>
    <property type="match status" value="1"/>
</dbReference>
<evidence type="ECO:0000256" key="6">
    <source>
        <dbReference type="ARBA" id="ARBA00023136"/>
    </source>
</evidence>
<dbReference type="SUPFAM" id="SSF103190">
    <property type="entry name" value="Sensory domain-like"/>
    <property type="match status" value="1"/>
</dbReference>
<dbReference type="SUPFAM" id="SSF58104">
    <property type="entry name" value="Methyl-accepting chemotaxis protein (MCP) signaling domain"/>
    <property type="match status" value="1"/>
</dbReference>
<keyword evidence="2" id="KW-1003">Cell membrane</keyword>
<dbReference type="Gene3D" id="3.30.450.20">
    <property type="entry name" value="PAS domain"/>
    <property type="match status" value="1"/>
</dbReference>
<comment type="subcellular location">
    <subcellularLocation>
        <location evidence="1">Cell membrane</location>
        <topology evidence="1">Multi-pass membrane protein</topology>
    </subcellularLocation>
</comment>
<evidence type="ECO:0000256" key="8">
    <source>
        <dbReference type="ARBA" id="ARBA00029447"/>
    </source>
</evidence>
<keyword evidence="3" id="KW-0145">Chemotaxis</keyword>
<feature type="transmembrane region" description="Helical" evidence="11">
    <location>
        <begin position="20"/>
        <end position="42"/>
    </location>
</feature>
<dbReference type="CDD" id="cd06225">
    <property type="entry name" value="HAMP"/>
    <property type="match status" value="1"/>
</dbReference>
<name>A0ABS8YRB7_9BACL</name>
<evidence type="ECO:0000259" key="13">
    <source>
        <dbReference type="PROSITE" id="PS50885"/>
    </source>
</evidence>
<dbReference type="InterPro" id="IPR004089">
    <property type="entry name" value="MCPsignal_dom"/>
</dbReference>
<comment type="similarity">
    <text evidence="8">Belongs to the methyl-accepting chemotaxis (MCP) protein family.</text>
</comment>
<feature type="domain" description="HAMP" evidence="13">
    <location>
        <begin position="328"/>
        <end position="380"/>
    </location>
</feature>
<keyword evidence="6 11" id="KW-0472">Membrane</keyword>
<reference evidence="14 15" key="1">
    <citation type="submission" date="2021-11" db="EMBL/GenBank/DDBJ databases">
        <title>Draft genome sequence of Paenibacillus profundus YoMME, a new Gram-positive bacteria with exoelectrogenic properties.</title>
        <authorList>
            <person name="Hubenova Y."/>
            <person name="Hubenova E."/>
            <person name="Manasiev Y."/>
            <person name="Peykov S."/>
            <person name="Mitov M."/>
        </authorList>
    </citation>
    <scope>NUCLEOTIDE SEQUENCE [LARGE SCALE GENOMIC DNA]</scope>
    <source>
        <strain evidence="14 15">YoMME</strain>
    </source>
</reference>
<sequence length="686" mass="75088">MPTRKGWNIRFANMSLQIKLPLLISALAVVMLVGTSSLLFWFSSDLLLKESKNSMQLNADRIGEGLWSAVRLEEQSIYLGSIHRTFVDLLQLRAKNELPEADFFSNNNPLFVKANELLAKSSQGSHGVEAFQIIDANGLVIASSIQDAIQQSRTDREYFKAAMGGKAFISDAIISKSTGNQVVVFAQPIQAEDDGVMGVYIATVNTSFFVNQLQDAGRADQGKIFIMSRNGTVIYHSADKKIVGQKAEAAKFAGVLGSAPTGDILRGDIDDPDNYIRYTKIPGADWVVVVHDSYENIKRPLNQLLLSISIITVVALLLSLGAGLLISRSITNPIIRLTGLFKRLAAGDLTVVAAGKYESEFKDLADSFTLMVDQNKRLIANMNNSIRHLNTSTNELDSASKQTTQSIHETSLTTMEIAKAMESQAQDTEHIVNKFNGLGEKIVYINGTAMSVKERSEQIIEVFHTGNQVVENLIQINDKNEVEVGKIAAMTQKLEASSKQIGMITEAIAKIASQTNLLALNASIEAARAGEHGKGFAVVAAEIRKLAELSAKQSNDINAIIEQNLHLVDETNHSVQELQEVSAKQDDYVGQTQQSFQVILENVMDISEQINGMAQEMADMEQDKDDVMELAQNLSASGEEVSASVQEVTATIQVQSAMVQQLSDMIEKIDNLTKELREAASKFKTE</sequence>
<evidence type="ECO:0000256" key="3">
    <source>
        <dbReference type="ARBA" id="ARBA00022500"/>
    </source>
</evidence>
<dbReference type="CDD" id="cd18774">
    <property type="entry name" value="PDC2_HK_sensor"/>
    <property type="match status" value="1"/>
</dbReference>
<keyword evidence="7 9" id="KW-0807">Transducer</keyword>
<evidence type="ECO:0000256" key="10">
    <source>
        <dbReference type="SAM" id="Coils"/>
    </source>
</evidence>
<evidence type="ECO:0000256" key="1">
    <source>
        <dbReference type="ARBA" id="ARBA00004651"/>
    </source>
</evidence>
<organism evidence="14 15">
    <name type="scientific">Paenibacillus profundus</name>
    <dbReference type="NCBI Taxonomy" id="1173085"/>
    <lineage>
        <taxon>Bacteria</taxon>
        <taxon>Bacillati</taxon>
        <taxon>Bacillota</taxon>
        <taxon>Bacilli</taxon>
        <taxon>Bacillales</taxon>
        <taxon>Paenibacillaceae</taxon>
        <taxon>Paenibacillus</taxon>
    </lineage>
</organism>
<dbReference type="PANTHER" id="PTHR32089:SF112">
    <property type="entry name" value="LYSOZYME-LIKE PROTEIN-RELATED"/>
    <property type="match status" value="1"/>
</dbReference>
<evidence type="ECO:0000256" key="11">
    <source>
        <dbReference type="SAM" id="Phobius"/>
    </source>
</evidence>
<dbReference type="PANTHER" id="PTHR32089">
    <property type="entry name" value="METHYL-ACCEPTING CHEMOTAXIS PROTEIN MCPB"/>
    <property type="match status" value="1"/>
</dbReference>
<gene>
    <name evidence="14" type="ORF">LQV63_28230</name>
</gene>
<dbReference type="SMART" id="SM00304">
    <property type="entry name" value="HAMP"/>
    <property type="match status" value="1"/>
</dbReference>
<keyword evidence="5 11" id="KW-1133">Transmembrane helix</keyword>
<comment type="caution">
    <text evidence="14">The sequence shown here is derived from an EMBL/GenBank/DDBJ whole genome shotgun (WGS) entry which is preliminary data.</text>
</comment>
<keyword evidence="15" id="KW-1185">Reference proteome</keyword>
<evidence type="ECO:0000256" key="2">
    <source>
        <dbReference type="ARBA" id="ARBA00022475"/>
    </source>
</evidence>
<keyword evidence="4 11" id="KW-0812">Transmembrane</keyword>
<protein>
    <submittedName>
        <fullName evidence="14">Methyl-accepting chemotaxis protein</fullName>
    </submittedName>
</protein>
<feature type="transmembrane region" description="Helical" evidence="11">
    <location>
        <begin position="304"/>
        <end position="326"/>
    </location>
</feature>
<dbReference type="Pfam" id="PF00672">
    <property type="entry name" value="HAMP"/>
    <property type="match status" value="1"/>
</dbReference>
<dbReference type="RefSeq" id="WP_233699162.1">
    <property type="nucleotide sequence ID" value="NZ_JAJNBZ010000042.1"/>
</dbReference>
<dbReference type="Proteomes" id="UP001199916">
    <property type="component" value="Unassembled WGS sequence"/>
</dbReference>
<evidence type="ECO:0000256" key="4">
    <source>
        <dbReference type="ARBA" id="ARBA00022692"/>
    </source>
</evidence>
<proteinExistence type="inferred from homology"/>
<dbReference type="SMART" id="SM00283">
    <property type="entry name" value="MA"/>
    <property type="match status" value="1"/>
</dbReference>
<dbReference type="InterPro" id="IPR003660">
    <property type="entry name" value="HAMP_dom"/>
</dbReference>
<dbReference type="Pfam" id="PF00015">
    <property type="entry name" value="MCPsignal"/>
    <property type="match status" value="1"/>
</dbReference>
<dbReference type="PROSITE" id="PS50885">
    <property type="entry name" value="HAMP"/>
    <property type="match status" value="1"/>
</dbReference>
<evidence type="ECO:0000313" key="15">
    <source>
        <dbReference type="Proteomes" id="UP001199916"/>
    </source>
</evidence>
<feature type="coiled-coil region" evidence="10">
    <location>
        <begin position="603"/>
        <end position="682"/>
    </location>
</feature>
<dbReference type="Pfam" id="PF02743">
    <property type="entry name" value="dCache_1"/>
    <property type="match status" value="1"/>
</dbReference>
<evidence type="ECO:0000313" key="14">
    <source>
        <dbReference type="EMBL" id="MCE5173155.1"/>
    </source>
</evidence>
<accession>A0ABS8YRB7</accession>
<dbReference type="CDD" id="cd12914">
    <property type="entry name" value="PDC1_DGC_like"/>
    <property type="match status" value="1"/>
</dbReference>
<dbReference type="EMBL" id="JAJNBZ010000042">
    <property type="protein sequence ID" value="MCE5173155.1"/>
    <property type="molecule type" value="Genomic_DNA"/>
</dbReference>
<feature type="domain" description="Methyl-accepting transducer" evidence="12">
    <location>
        <begin position="399"/>
        <end position="649"/>
    </location>
</feature>